<dbReference type="SUPFAM" id="SSF111369">
    <property type="entry name" value="HlyD-like secretion proteins"/>
    <property type="match status" value="2"/>
</dbReference>
<dbReference type="STRING" id="497965.Cyan7822_3374"/>
<proteinExistence type="inferred from homology"/>
<dbReference type="GO" id="GO:1990281">
    <property type="term" value="C:efflux pump complex"/>
    <property type="evidence" value="ECO:0007669"/>
    <property type="project" value="TreeGrafter"/>
</dbReference>
<keyword evidence="3" id="KW-1133">Transmembrane helix</keyword>
<name>E0UDL1_GLOV7</name>
<dbReference type="NCBIfam" id="TIGR01730">
    <property type="entry name" value="RND_mfp"/>
    <property type="match status" value="1"/>
</dbReference>
<keyword evidence="6" id="KW-1185">Reference proteome</keyword>
<accession>E0UDL1</accession>
<dbReference type="OrthoDB" id="5379451at2"/>
<dbReference type="Gene3D" id="1.10.287.470">
    <property type="entry name" value="Helix hairpin bin"/>
    <property type="match status" value="2"/>
</dbReference>
<dbReference type="AlphaFoldDB" id="E0UDL1"/>
<dbReference type="RefSeq" id="WP_013323393.1">
    <property type="nucleotide sequence ID" value="NC_014501.1"/>
</dbReference>
<dbReference type="Gene3D" id="2.40.420.20">
    <property type="match status" value="1"/>
</dbReference>
<dbReference type="Pfam" id="PF25917">
    <property type="entry name" value="BSH_RND"/>
    <property type="match status" value="1"/>
</dbReference>
<sequence>MDRPKSKNYSELSILEEIDDIEVAYQEKTAKKPKKQRGGPNWSLILSLLLVLGGAGWGWTWWTSSSRRGEHPSEAFAQQPQAIPVKLATLQSETVQKSTEVLGSLEARRSVNLKPEVDGRITQILVREGDRVEVGQVIVRLDSDDLQAQVAQAKAKLENAKAKLGMLEAGSRIEDIAEARANLNQALARLADAKKGARPEAIAQAEAQLDAAQSEAELAQNRVKRYKQLEEEGAVSIDEYQGYLQQAKSATAAVREAERRLAEAQKSRQSDIDEQEAQVEQARQNLRRLENGPRSEEIAQARADVSDAAANLQNAQVALQKTNVTAPFAGVIGDIPIKLGDYVKEGDQLTTITENNVLEVNLQIPLQDAQKLRLGLPVEILNSQGQIITTGKISFIAPNVSANSQLILAKAAIPNVLGELLNLQFIQARIIWDQRPGILVPSAAISRIGGATFVFVAQQAPESTNQKAPKLIAKQRPVKLGELQGNNYQILEGLQPGEKVVTAGILNLADGAPILPQS</sequence>
<keyword evidence="2" id="KW-0175">Coiled coil</keyword>
<evidence type="ECO:0000259" key="4">
    <source>
        <dbReference type="Pfam" id="PF25917"/>
    </source>
</evidence>
<dbReference type="PRINTS" id="PR01490">
    <property type="entry name" value="RTXTOXIND"/>
</dbReference>
<feature type="transmembrane region" description="Helical" evidence="3">
    <location>
        <begin position="41"/>
        <end position="62"/>
    </location>
</feature>
<evidence type="ECO:0000313" key="5">
    <source>
        <dbReference type="EMBL" id="ADN15324.1"/>
    </source>
</evidence>
<keyword evidence="3" id="KW-0812">Transmembrane</keyword>
<dbReference type="GO" id="GO:0015562">
    <property type="term" value="F:efflux transmembrane transporter activity"/>
    <property type="evidence" value="ECO:0007669"/>
    <property type="project" value="TreeGrafter"/>
</dbReference>
<dbReference type="InterPro" id="IPR006143">
    <property type="entry name" value="RND_pump_MFP"/>
</dbReference>
<gene>
    <name evidence="5" type="ordered locus">Cyan7822_3374</name>
</gene>
<dbReference type="FunFam" id="2.40.420.20:FF:000007">
    <property type="entry name" value="HAE1 family efflux pump MFP component"/>
    <property type="match status" value="1"/>
</dbReference>
<protein>
    <submittedName>
        <fullName evidence="5">Efflux transporter, RND family, MFP subunit</fullName>
    </submittedName>
</protein>
<dbReference type="Gene3D" id="2.40.50.100">
    <property type="match status" value="2"/>
</dbReference>
<dbReference type="PANTHER" id="PTHR30469:SF39">
    <property type="entry name" value="SLL0180 PROTEIN"/>
    <property type="match status" value="1"/>
</dbReference>
<evidence type="ECO:0000256" key="1">
    <source>
        <dbReference type="ARBA" id="ARBA00009477"/>
    </source>
</evidence>
<dbReference type="HOGENOM" id="CLU_018816_1_2_3"/>
<evidence type="ECO:0000256" key="3">
    <source>
        <dbReference type="SAM" id="Phobius"/>
    </source>
</evidence>
<dbReference type="Proteomes" id="UP000008206">
    <property type="component" value="Chromosome"/>
</dbReference>
<organism evidence="5 6">
    <name type="scientific">Gloeothece verrucosa (strain PCC 7822)</name>
    <name type="common">Cyanothece sp. (strain PCC 7822)</name>
    <dbReference type="NCBI Taxonomy" id="497965"/>
    <lineage>
        <taxon>Bacteria</taxon>
        <taxon>Bacillati</taxon>
        <taxon>Cyanobacteriota</taxon>
        <taxon>Cyanophyceae</taxon>
        <taxon>Oscillatoriophycideae</taxon>
        <taxon>Chroococcales</taxon>
        <taxon>Aphanothecaceae</taxon>
        <taxon>Gloeothece</taxon>
        <taxon>Gloeothece verrucosa</taxon>
    </lineage>
</organism>
<keyword evidence="3" id="KW-0472">Membrane</keyword>
<dbReference type="eggNOG" id="COG0845">
    <property type="taxonomic scope" value="Bacteria"/>
</dbReference>
<dbReference type="Gene3D" id="2.40.30.170">
    <property type="match status" value="1"/>
</dbReference>
<reference evidence="6" key="1">
    <citation type="journal article" date="2011" name="MBio">
        <title>Novel metabolic attributes of the genus Cyanothece, comprising a group of unicellular nitrogen-fixing Cyanobacteria.</title>
        <authorList>
            <person name="Bandyopadhyay A."/>
            <person name="Elvitigala T."/>
            <person name="Welsh E."/>
            <person name="Stockel J."/>
            <person name="Liberton M."/>
            <person name="Min H."/>
            <person name="Sherman L.A."/>
            <person name="Pakrasi H.B."/>
        </authorList>
    </citation>
    <scope>NUCLEOTIDE SEQUENCE [LARGE SCALE GENOMIC DNA]</scope>
    <source>
        <strain evidence="6">PCC 7822</strain>
    </source>
</reference>
<dbReference type="InterPro" id="IPR058625">
    <property type="entry name" value="MdtA-like_BSH"/>
</dbReference>
<comment type="similarity">
    <text evidence="1">Belongs to the membrane fusion protein (MFP) (TC 8.A.1) family.</text>
</comment>
<evidence type="ECO:0000313" key="6">
    <source>
        <dbReference type="Proteomes" id="UP000008206"/>
    </source>
</evidence>
<dbReference type="KEGG" id="cyj:Cyan7822_3374"/>
<evidence type="ECO:0000256" key="2">
    <source>
        <dbReference type="SAM" id="Coils"/>
    </source>
</evidence>
<feature type="domain" description="Multidrug resistance protein MdtA-like barrel-sandwich hybrid" evidence="4">
    <location>
        <begin position="109"/>
        <end position="353"/>
    </location>
</feature>
<dbReference type="PANTHER" id="PTHR30469">
    <property type="entry name" value="MULTIDRUG RESISTANCE PROTEIN MDTA"/>
    <property type="match status" value="1"/>
</dbReference>
<dbReference type="EMBL" id="CP002198">
    <property type="protein sequence ID" value="ADN15324.1"/>
    <property type="molecule type" value="Genomic_DNA"/>
</dbReference>
<feature type="coiled-coil region" evidence="2">
    <location>
        <begin position="143"/>
        <end position="318"/>
    </location>
</feature>